<accession>A0AA42CK95</accession>
<dbReference type="RefSeq" id="WP_282585346.1">
    <property type="nucleotide sequence ID" value="NZ_JAMOIM010000007.1"/>
</dbReference>
<reference evidence="3" key="1">
    <citation type="submission" date="2022-05" db="EMBL/GenBank/DDBJ databases">
        <authorList>
            <person name="Pankratov T."/>
        </authorList>
    </citation>
    <scope>NUCLEOTIDE SEQUENCE</scope>
    <source>
        <strain evidence="3">BP6-180914</strain>
    </source>
</reference>
<evidence type="ECO:0000256" key="1">
    <source>
        <dbReference type="SAM" id="Phobius"/>
    </source>
</evidence>
<keyword evidence="1" id="KW-1133">Transmembrane helix</keyword>
<keyword evidence="1" id="KW-0472">Membrane</keyword>
<evidence type="ECO:0000313" key="3">
    <source>
        <dbReference type="EMBL" id="MCW6508986.1"/>
    </source>
</evidence>
<comment type="caution">
    <text evidence="3">The sequence shown here is derived from an EMBL/GenBank/DDBJ whole genome shotgun (WGS) entry which is preliminary data.</text>
</comment>
<evidence type="ECO:0000313" key="4">
    <source>
        <dbReference type="Proteomes" id="UP001165667"/>
    </source>
</evidence>
<keyword evidence="1" id="KW-0812">Transmembrane</keyword>
<proteinExistence type="predicted"/>
<organism evidence="3 4">
    <name type="scientific">Lichenifustis flavocetrariae</name>
    <dbReference type="NCBI Taxonomy" id="2949735"/>
    <lineage>
        <taxon>Bacteria</taxon>
        <taxon>Pseudomonadati</taxon>
        <taxon>Pseudomonadota</taxon>
        <taxon>Alphaproteobacteria</taxon>
        <taxon>Hyphomicrobiales</taxon>
        <taxon>Lichenihabitantaceae</taxon>
        <taxon>Lichenifustis</taxon>
    </lineage>
</organism>
<feature type="transmembrane region" description="Helical" evidence="1">
    <location>
        <begin position="12"/>
        <end position="35"/>
    </location>
</feature>
<dbReference type="Proteomes" id="UP001165667">
    <property type="component" value="Unassembled WGS sequence"/>
</dbReference>
<sequence length="91" mass="10149">MSDHAIHRFFGGSPAAVLARLMFLSLVVGAVLIWLDINPMALWDAVERLGRRVWAMGFDAVRDLGRYFMAGALVVVPIWLLTRLFSFGSGR</sequence>
<name>A0AA42CK95_9HYPH</name>
<dbReference type="EMBL" id="JAMOIM010000007">
    <property type="protein sequence ID" value="MCW6508986.1"/>
    <property type="molecule type" value="Genomic_DNA"/>
</dbReference>
<feature type="domain" description="DUF6460" evidence="2">
    <location>
        <begin position="53"/>
        <end position="88"/>
    </location>
</feature>
<dbReference type="AlphaFoldDB" id="A0AA42CK95"/>
<gene>
    <name evidence="3" type="ORF">M8523_13235</name>
</gene>
<dbReference type="InterPro" id="IPR045594">
    <property type="entry name" value="DUF6460"/>
</dbReference>
<dbReference type="Pfam" id="PF20061">
    <property type="entry name" value="DUF6460"/>
    <property type="match status" value="1"/>
</dbReference>
<keyword evidence="4" id="KW-1185">Reference proteome</keyword>
<feature type="transmembrane region" description="Helical" evidence="1">
    <location>
        <begin position="64"/>
        <end position="85"/>
    </location>
</feature>
<evidence type="ECO:0000259" key="2">
    <source>
        <dbReference type="Pfam" id="PF20061"/>
    </source>
</evidence>
<protein>
    <submittedName>
        <fullName evidence="3">DUF6460 domain-containing protein</fullName>
    </submittedName>
</protein>